<keyword evidence="6 13" id="KW-0732">Signal</keyword>
<dbReference type="PROSITE" id="PS51450">
    <property type="entry name" value="LRR"/>
    <property type="match status" value="1"/>
</dbReference>
<proteinExistence type="inferred from homology"/>
<keyword evidence="9 12" id="KW-0472">Membrane</keyword>
<dbReference type="OrthoDB" id="676979at2759"/>
<feature type="transmembrane region" description="Helical" evidence="12">
    <location>
        <begin position="965"/>
        <end position="985"/>
    </location>
</feature>
<keyword evidence="5 12" id="KW-0812">Transmembrane</keyword>
<evidence type="ECO:0000313" key="15">
    <source>
        <dbReference type="EMBL" id="OAY47928.1"/>
    </source>
</evidence>
<dbReference type="FunFam" id="3.80.10.10:FF:000041">
    <property type="entry name" value="LRR receptor-like serine/threonine-protein kinase ERECTA"/>
    <property type="match status" value="1"/>
</dbReference>
<dbReference type="Gene3D" id="3.80.10.10">
    <property type="entry name" value="Ribonuclease Inhibitor"/>
    <property type="match status" value="6"/>
</dbReference>
<evidence type="ECO:0000256" key="5">
    <source>
        <dbReference type="ARBA" id="ARBA00022692"/>
    </source>
</evidence>
<organism evidence="15">
    <name type="scientific">Manihot esculenta</name>
    <name type="common">Cassava</name>
    <name type="synonym">Jatropha manihot</name>
    <dbReference type="NCBI Taxonomy" id="3983"/>
    <lineage>
        <taxon>Eukaryota</taxon>
        <taxon>Viridiplantae</taxon>
        <taxon>Streptophyta</taxon>
        <taxon>Embryophyta</taxon>
        <taxon>Tracheophyta</taxon>
        <taxon>Spermatophyta</taxon>
        <taxon>Magnoliopsida</taxon>
        <taxon>eudicotyledons</taxon>
        <taxon>Gunneridae</taxon>
        <taxon>Pentapetalae</taxon>
        <taxon>rosids</taxon>
        <taxon>fabids</taxon>
        <taxon>Malpighiales</taxon>
        <taxon>Euphorbiaceae</taxon>
        <taxon>Crotonoideae</taxon>
        <taxon>Manihoteae</taxon>
        <taxon>Manihot</taxon>
    </lineage>
</organism>
<evidence type="ECO:0000256" key="3">
    <source>
        <dbReference type="ARBA" id="ARBA00022475"/>
    </source>
</evidence>
<evidence type="ECO:0000259" key="14">
    <source>
        <dbReference type="Pfam" id="PF08263"/>
    </source>
</evidence>
<dbReference type="EMBL" id="CM004392">
    <property type="protein sequence ID" value="OAY47928.1"/>
    <property type="molecule type" value="Genomic_DNA"/>
</dbReference>
<sequence>MKHYSGDSNYFSSMNWSVSKHQFTFFLLFSLHSLLTLSSPSSIVSSSARACHEDASLSLLQLKDEFSYDESASIDCNPPHPRMVSWEVGSDCCSWDGVTCDSFTGQVIGLDLSCSGLTGNLTYNSNLFHLSHLQKLNLAFNHFNFSNIPTEFGSFAHLTHLNLSSTFFSGLLPSEISHLSKLVSLDLSINEHLRLETPTMQMIVQNLTQVREVFLDYINMSFVNLNILVNLSSSFTTLSLVYCGLQGEFPETIFYLPNLQYLNLMLNQDVYGYLPKTNWSGPLELLDLSSTGFSGELPVSIGNLKSLMVLELSSCQITGSIPASLGSLEQLIRLDLSNNNWTGKIPDVFQNLSNLNYVSASDSNFSGTLPLSIFNLSELYWLDLSQNQLEGSLPDQICGLSNLTKLDLSYNLLSGIIPSCLFGLPSLVWFSLSFNQLSGQLGEFRSKSLLEITLESNNIYGPIPPSVLELENLTNLHLPSNNLSGIVDLNMFSKLKKLWGLDLSNNHLSVITSKTSNTTWPQFYRLALASCNITEFPGFLRTQNQLGFLSLPHNRIHGEVPKWISGLGMQYLDLSYNFLTKVSELPSNIQYLDLSFNLLHQPLPLPPPSMYMLLISSNKLSGEISPLICNVTTFQIIDLSNNSLSGMIPQCLANFSSELSVLNLGMNSLHGSIPETFMEGNKLRNLNLNGNKLEGSLPRSLSNCKMLEVLDLGNNQINDSFPQWLETLPKLHVLVLRSNRFHGSIGEPEGTSPFSSLRIIDLSHNEFTGKLPTKYFANFQAMMKVDVIKQDVEYMGELYYKDSVILTMKGNEFTLVRILTIFTTIDLSSNRFDGQIPELVGNLRSLLVLNFSHNGLTGQIPSSVGNLINLESLDLSSNKLDGEIPGQLASLTFLAALNLSYNQLAGPIPHGKQFNTFDSDSYIGNPGLCGLPLSEKCSNELSPQPPSPSTSYDNNDSASMFDWKFAMMGFGCGLVFGLSVGYIVFSTGKPQWLVGMVEKGQGKRLNRWNRRLARRRN</sequence>
<dbReference type="InterPro" id="IPR046956">
    <property type="entry name" value="RLP23-like"/>
</dbReference>
<gene>
    <name evidence="15" type="ORF">MANES_06G117200</name>
</gene>
<evidence type="ECO:0000256" key="9">
    <source>
        <dbReference type="ARBA" id="ARBA00023136"/>
    </source>
</evidence>
<dbReference type="SUPFAM" id="SSF52047">
    <property type="entry name" value="RNI-like"/>
    <property type="match status" value="1"/>
</dbReference>
<dbReference type="SMART" id="SM00369">
    <property type="entry name" value="LRR_TYP"/>
    <property type="match status" value="9"/>
</dbReference>
<dbReference type="PANTHER" id="PTHR48061">
    <property type="entry name" value="LEUCINE-RICH REPEAT RECEPTOR PROTEIN KINASE EMS1-LIKE-RELATED"/>
    <property type="match status" value="1"/>
</dbReference>
<keyword evidence="7" id="KW-0677">Repeat</keyword>
<dbReference type="InterPro" id="IPR013210">
    <property type="entry name" value="LRR_N_plant-typ"/>
</dbReference>
<dbReference type="Pfam" id="PF00560">
    <property type="entry name" value="LRR_1"/>
    <property type="match status" value="7"/>
</dbReference>
<dbReference type="FunFam" id="3.80.10.10:FF:000095">
    <property type="entry name" value="LRR receptor-like serine/threonine-protein kinase GSO1"/>
    <property type="match status" value="1"/>
</dbReference>
<dbReference type="PRINTS" id="PR00019">
    <property type="entry name" value="LEURICHRPT"/>
</dbReference>
<keyword evidence="11" id="KW-0325">Glycoprotein</keyword>
<reference evidence="15" key="1">
    <citation type="submission" date="2016-02" db="EMBL/GenBank/DDBJ databases">
        <title>WGS assembly of Manihot esculenta.</title>
        <authorList>
            <person name="Bredeson J.V."/>
            <person name="Prochnik S.E."/>
            <person name="Lyons J.B."/>
            <person name="Schmutz J."/>
            <person name="Grimwood J."/>
            <person name="Vrebalov J."/>
            <person name="Bart R.S."/>
            <person name="Amuge T."/>
            <person name="Ferguson M.E."/>
            <person name="Green R."/>
            <person name="Putnam N."/>
            <person name="Stites J."/>
            <person name="Rounsley S."/>
            <person name="Rokhsar D.S."/>
        </authorList>
    </citation>
    <scope>NUCLEOTIDE SEQUENCE [LARGE SCALE GENOMIC DNA]</scope>
    <source>
        <tissue evidence="15">Leaf</tissue>
    </source>
</reference>
<evidence type="ECO:0000256" key="10">
    <source>
        <dbReference type="ARBA" id="ARBA00023170"/>
    </source>
</evidence>
<evidence type="ECO:0000256" key="6">
    <source>
        <dbReference type="ARBA" id="ARBA00022729"/>
    </source>
</evidence>
<dbReference type="InterPro" id="IPR001611">
    <property type="entry name" value="Leu-rich_rpt"/>
</dbReference>
<feature type="signal peptide" evidence="13">
    <location>
        <begin position="1"/>
        <end position="38"/>
    </location>
</feature>
<dbReference type="Pfam" id="PF08263">
    <property type="entry name" value="LRRNT_2"/>
    <property type="match status" value="1"/>
</dbReference>
<dbReference type="STRING" id="3983.A0A2C9VQ75"/>
<evidence type="ECO:0000256" key="4">
    <source>
        <dbReference type="ARBA" id="ARBA00022614"/>
    </source>
</evidence>
<keyword evidence="4" id="KW-0433">Leucine-rich repeat</keyword>
<evidence type="ECO:0000256" key="12">
    <source>
        <dbReference type="SAM" id="Phobius"/>
    </source>
</evidence>
<name>A0A2C9VQ75_MANES</name>
<evidence type="ECO:0000256" key="8">
    <source>
        <dbReference type="ARBA" id="ARBA00022989"/>
    </source>
</evidence>
<dbReference type="FunFam" id="3.80.10.10:FF:000111">
    <property type="entry name" value="LRR receptor-like serine/threonine-protein kinase ERECTA"/>
    <property type="match status" value="1"/>
</dbReference>
<dbReference type="SUPFAM" id="SSF52058">
    <property type="entry name" value="L domain-like"/>
    <property type="match status" value="2"/>
</dbReference>
<dbReference type="InterPro" id="IPR003591">
    <property type="entry name" value="Leu-rich_rpt_typical-subtyp"/>
</dbReference>
<evidence type="ECO:0000256" key="1">
    <source>
        <dbReference type="ARBA" id="ARBA00004251"/>
    </source>
</evidence>
<dbReference type="InterPro" id="IPR032675">
    <property type="entry name" value="LRR_dom_sf"/>
</dbReference>
<dbReference type="SMART" id="SM00365">
    <property type="entry name" value="LRR_SD22"/>
    <property type="match status" value="6"/>
</dbReference>
<evidence type="ECO:0000256" key="2">
    <source>
        <dbReference type="ARBA" id="ARBA00009592"/>
    </source>
</evidence>
<evidence type="ECO:0000256" key="11">
    <source>
        <dbReference type="ARBA" id="ARBA00023180"/>
    </source>
</evidence>
<dbReference type="PANTHER" id="PTHR48061:SF46">
    <property type="entry name" value="LEUCINE-RICH REPEAT-CONTAINING N-TERMINAL PLANT-TYPE DOMAIN-CONTAINING PROTEIN"/>
    <property type="match status" value="1"/>
</dbReference>
<keyword evidence="10" id="KW-0675">Receptor</keyword>
<keyword evidence="8 12" id="KW-1133">Transmembrane helix</keyword>
<feature type="chain" id="PRO_5011976866" description="Leucine-rich repeat-containing N-terminal plant-type domain-containing protein" evidence="13">
    <location>
        <begin position="39"/>
        <end position="1017"/>
    </location>
</feature>
<dbReference type="Gramene" id="Manes.03G091144.1.v8.1">
    <property type="protein sequence ID" value="Manes.03G091144.1.v8.1.CDS.1"/>
    <property type="gene ID" value="Manes.03G091144.v8.1"/>
</dbReference>
<dbReference type="GO" id="GO:0005886">
    <property type="term" value="C:plasma membrane"/>
    <property type="evidence" value="ECO:0007669"/>
    <property type="project" value="UniProtKB-SubCell"/>
</dbReference>
<comment type="subcellular location">
    <subcellularLocation>
        <location evidence="1">Cell membrane</location>
        <topology evidence="1">Single-pass type I membrane protein</topology>
    </subcellularLocation>
</comment>
<comment type="similarity">
    <text evidence="2">Belongs to the RLP family.</text>
</comment>
<feature type="domain" description="Leucine-rich repeat-containing N-terminal plant-type" evidence="14">
    <location>
        <begin position="57"/>
        <end position="101"/>
    </location>
</feature>
<protein>
    <recommendedName>
        <fullName evidence="14">Leucine-rich repeat-containing N-terminal plant-type domain-containing protein</fullName>
    </recommendedName>
</protein>
<dbReference type="AlphaFoldDB" id="A0A2C9VQ75"/>
<dbReference type="Pfam" id="PF13855">
    <property type="entry name" value="LRR_8"/>
    <property type="match status" value="3"/>
</dbReference>
<keyword evidence="3" id="KW-1003">Cell membrane</keyword>
<evidence type="ECO:0000256" key="7">
    <source>
        <dbReference type="ARBA" id="ARBA00022737"/>
    </source>
</evidence>
<evidence type="ECO:0000256" key="13">
    <source>
        <dbReference type="SAM" id="SignalP"/>
    </source>
</evidence>
<accession>A0A2C9VQ75</accession>